<dbReference type="AlphaFoldDB" id="A0A1W0X407"/>
<dbReference type="EMBL" id="MTYJ01000019">
    <property type="protein sequence ID" value="OQV22161.1"/>
    <property type="molecule type" value="Genomic_DNA"/>
</dbReference>
<evidence type="ECO:0000313" key="5">
    <source>
        <dbReference type="EMBL" id="OQV22161.1"/>
    </source>
</evidence>
<sequence>MVKRKIGLVGFGHVGQYLYEFITSRDNLEIAFVWNRTRSVLEDAAVPKHLILESLEDFESHTLNRKCDLIIEVAHPSITKTYGMRFLKHADYMIGSPTALADEDVETGLRELATEGAHGLYIPVGALWGAEDIRRLADAGTLHSLCITMTKHPAAFRLSGRLDELNQTAVESQTATVLYDGGIRALCGLAPNNVNTMAAAAVAAHNLGFDKVRGRLIADPAAEGWHIIRVEATGSKLTNGTQLSVVTERRNPAETGAVTGSATYASFASSVLSAHGKGPGFHIC</sequence>
<evidence type="ECO:0000256" key="2">
    <source>
        <dbReference type="ARBA" id="ARBA00020169"/>
    </source>
</evidence>
<evidence type="ECO:0000259" key="3">
    <source>
        <dbReference type="Pfam" id="PF01958"/>
    </source>
</evidence>
<dbReference type="InterPro" id="IPR002811">
    <property type="entry name" value="Asp_DH"/>
</dbReference>
<dbReference type="Proteomes" id="UP000192578">
    <property type="component" value="Unassembled WGS sequence"/>
</dbReference>
<evidence type="ECO:0000313" key="6">
    <source>
        <dbReference type="Proteomes" id="UP000192578"/>
    </source>
</evidence>
<comment type="caution">
    <text evidence="5">The sequence shown here is derived from an EMBL/GenBank/DDBJ whole genome shotgun (WGS) entry which is preliminary data.</text>
</comment>
<accession>A0A1W0X407</accession>
<dbReference type="Pfam" id="PF03447">
    <property type="entry name" value="NAD_binding_3"/>
    <property type="match status" value="1"/>
</dbReference>
<proteinExistence type="inferred from homology"/>
<feature type="domain" description="Aspartate dehydrogenase" evidence="3">
    <location>
        <begin position="174"/>
        <end position="263"/>
    </location>
</feature>
<dbReference type="SUPFAM" id="SSF51735">
    <property type="entry name" value="NAD(P)-binding Rossmann-fold domains"/>
    <property type="match status" value="1"/>
</dbReference>
<dbReference type="SUPFAM" id="SSF55347">
    <property type="entry name" value="Glyceraldehyde-3-phosphate dehydrogenase-like, C-terminal domain"/>
    <property type="match status" value="1"/>
</dbReference>
<name>A0A1W0X407_HYPEX</name>
<reference evidence="6" key="1">
    <citation type="submission" date="2017-01" db="EMBL/GenBank/DDBJ databases">
        <title>Comparative genomics of anhydrobiosis in the tardigrade Hypsibius dujardini.</title>
        <authorList>
            <person name="Yoshida Y."/>
            <person name="Koutsovoulos G."/>
            <person name="Laetsch D."/>
            <person name="Stevens L."/>
            <person name="Kumar S."/>
            <person name="Horikawa D."/>
            <person name="Ishino K."/>
            <person name="Komine S."/>
            <person name="Tomita M."/>
            <person name="Blaxter M."/>
            <person name="Arakawa K."/>
        </authorList>
    </citation>
    <scope>NUCLEOTIDE SEQUENCE [LARGE SCALE GENOMIC DNA]</scope>
    <source>
        <strain evidence="6">Z151</strain>
    </source>
</reference>
<dbReference type="GO" id="GO:0033735">
    <property type="term" value="F:aspartate dehydrogenase [NAD(P)+] activity"/>
    <property type="evidence" value="ECO:0007669"/>
    <property type="project" value="InterPro"/>
</dbReference>
<dbReference type="Gene3D" id="3.40.50.720">
    <property type="entry name" value="NAD(P)-binding Rossmann-like Domain"/>
    <property type="match status" value="1"/>
</dbReference>
<evidence type="ECO:0000256" key="1">
    <source>
        <dbReference type="ARBA" id="ARBA00008331"/>
    </source>
</evidence>
<comment type="similarity">
    <text evidence="1">Belongs to the L-aspartate dehydrogenase family.</text>
</comment>
<dbReference type="InterPro" id="IPR005106">
    <property type="entry name" value="Asp/hSer_DH_NAD-bd"/>
</dbReference>
<feature type="domain" description="Aspartate/homoserine dehydrogenase NAD-binding" evidence="4">
    <location>
        <begin position="10"/>
        <end position="123"/>
    </location>
</feature>
<protein>
    <recommendedName>
        <fullName evidence="2">Aspartate dehydrogenase domain-containing protein</fullName>
    </recommendedName>
</protein>
<organism evidence="5 6">
    <name type="scientific">Hypsibius exemplaris</name>
    <name type="common">Freshwater tardigrade</name>
    <dbReference type="NCBI Taxonomy" id="2072580"/>
    <lineage>
        <taxon>Eukaryota</taxon>
        <taxon>Metazoa</taxon>
        <taxon>Ecdysozoa</taxon>
        <taxon>Tardigrada</taxon>
        <taxon>Eutardigrada</taxon>
        <taxon>Parachela</taxon>
        <taxon>Hypsibioidea</taxon>
        <taxon>Hypsibiidae</taxon>
        <taxon>Hypsibius</taxon>
    </lineage>
</organism>
<dbReference type="InterPro" id="IPR036291">
    <property type="entry name" value="NAD(P)-bd_dom_sf"/>
</dbReference>
<gene>
    <name evidence="5" type="ORF">BV898_04007</name>
</gene>
<evidence type="ECO:0000259" key="4">
    <source>
        <dbReference type="Pfam" id="PF03447"/>
    </source>
</evidence>
<dbReference type="GO" id="GO:0050661">
    <property type="term" value="F:NADP binding"/>
    <property type="evidence" value="ECO:0007669"/>
    <property type="project" value="InterPro"/>
</dbReference>
<dbReference type="PANTHER" id="PTHR31873">
    <property type="entry name" value="L-ASPARTATE DEHYDROGENASE-RELATED"/>
    <property type="match status" value="1"/>
</dbReference>
<dbReference type="Gene3D" id="3.30.360.10">
    <property type="entry name" value="Dihydrodipicolinate Reductase, domain 2"/>
    <property type="match status" value="1"/>
</dbReference>
<dbReference type="PANTHER" id="PTHR31873:SF6">
    <property type="entry name" value="ASPARTATE DEHYDROGENASE DOMAIN-CONTAINING PROTEIN"/>
    <property type="match status" value="1"/>
</dbReference>
<keyword evidence="6" id="KW-1185">Reference proteome</keyword>
<dbReference type="Pfam" id="PF01958">
    <property type="entry name" value="Asp_DH_C"/>
    <property type="match status" value="1"/>
</dbReference>
<dbReference type="GO" id="GO:0009435">
    <property type="term" value="P:NAD+ biosynthetic process"/>
    <property type="evidence" value="ECO:0007669"/>
    <property type="project" value="InterPro"/>
</dbReference>
<dbReference type="OrthoDB" id="4310724at2759"/>